<dbReference type="Gene3D" id="3.40.50.1700">
    <property type="entry name" value="Glycoside hydrolase family 3 C-terminal domain"/>
    <property type="match status" value="1"/>
</dbReference>
<proteinExistence type="inferred from homology"/>
<dbReference type="GO" id="GO:0045493">
    <property type="term" value="P:xylan catabolic process"/>
    <property type="evidence" value="ECO:0007669"/>
    <property type="project" value="InterPro"/>
</dbReference>
<dbReference type="InterPro" id="IPR002772">
    <property type="entry name" value="Glyco_hydro_3_C"/>
</dbReference>
<dbReference type="OrthoDB" id="47059at2759"/>
<keyword evidence="7" id="KW-1185">Reference proteome</keyword>
<comment type="caution">
    <text evidence="6">The sequence shown here is derived from an EMBL/GenBank/DDBJ whole genome shotgun (WGS) entry which is preliminary data.</text>
</comment>
<dbReference type="GO" id="GO:0031222">
    <property type="term" value="P:arabinan catabolic process"/>
    <property type="evidence" value="ECO:0007669"/>
    <property type="project" value="TreeGrafter"/>
</dbReference>
<organism evidence="6 7">
    <name type="scientific">Aspergillus sclerotialis</name>
    <dbReference type="NCBI Taxonomy" id="2070753"/>
    <lineage>
        <taxon>Eukaryota</taxon>
        <taxon>Fungi</taxon>
        <taxon>Dikarya</taxon>
        <taxon>Ascomycota</taxon>
        <taxon>Pezizomycotina</taxon>
        <taxon>Eurotiomycetes</taxon>
        <taxon>Eurotiomycetidae</taxon>
        <taxon>Eurotiales</taxon>
        <taxon>Aspergillaceae</taxon>
        <taxon>Aspergillus</taxon>
        <taxon>Aspergillus subgen. Polypaecilum</taxon>
    </lineage>
</organism>
<keyword evidence="3" id="KW-0119">Carbohydrate metabolism</keyword>
<feature type="non-terminal residue" evidence="6">
    <location>
        <position position="81"/>
    </location>
</feature>
<dbReference type="InterPro" id="IPR036881">
    <property type="entry name" value="Glyco_hydro_3_C_sf"/>
</dbReference>
<accession>A0A3A2Z2Q7</accession>
<dbReference type="InterPro" id="IPR044993">
    <property type="entry name" value="BXL"/>
</dbReference>
<evidence type="ECO:0000256" key="3">
    <source>
        <dbReference type="ARBA" id="ARBA00023277"/>
    </source>
</evidence>
<comment type="similarity">
    <text evidence="1">Belongs to the glycosyl hydrolase 3 family.</text>
</comment>
<evidence type="ECO:0000256" key="4">
    <source>
        <dbReference type="ARBA" id="ARBA00023295"/>
    </source>
</evidence>
<dbReference type="PANTHER" id="PTHR42721:SF13">
    <property type="entry name" value="EXO-1,4-BETA-XYLOSIDASE XLND"/>
    <property type="match status" value="1"/>
</dbReference>
<evidence type="ECO:0000256" key="1">
    <source>
        <dbReference type="ARBA" id="ARBA00005336"/>
    </source>
</evidence>
<dbReference type="AlphaFoldDB" id="A0A3A2Z2Q7"/>
<feature type="domain" description="Glycoside hydrolase family 3 C-terminal" evidence="5">
    <location>
        <begin position="12"/>
        <end position="79"/>
    </location>
</feature>
<protein>
    <recommendedName>
        <fullName evidence="5">Glycoside hydrolase family 3 C-terminal domain-containing protein</fullName>
    </recommendedName>
</protein>
<evidence type="ECO:0000256" key="2">
    <source>
        <dbReference type="ARBA" id="ARBA00022801"/>
    </source>
</evidence>
<feature type="non-terminal residue" evidence="6">
    <location>
        <position position="1"/>
    </location>
</feature>
<name>A0A3A2Z2Q7_9EURO</name>
<dbReference type="Pfam" id="PF01915">
    <property type="entry name" value="Glyco_hydro_3_C"/>
    <property type="match status" value="1"/>
</dbReference>
<dbReference type="Proteomes" id="UP000266188">
    <property type="component" value="Unassembled WGS sequence"/>
</dbReference>
<keyword evidence="4" id="KW-0326">Glycosidase</keyword>
<dbReference type="GO" id="GO:0046556">
    <property type="term" value="F:alpha-L-arabinofuranosidase activity"/>
    <property type="evidence" value="ECO:0007669"/>
    <property type="project" value="TreeGrafter"/>
</dbReference>
<keyword evidence="2" id="KW-0378">Hydrolase</keyword>
<dbReference type="STRING" id="2070753.A0A3A2Z2Q7"/>
<dbReference type="SUPFAM" id="SSF52279">
    <property type="entry name" value="Beta-D-glucan exohydrolase, C-terminal domain"/>
    <property type="match status" value="1"/>
</dbReference>
<evidence type="ECO:0000259" key="5">
    <source>
        <dbReference type="Pfam" id="PF01915"/>
    </source>
</evidence>
<gene>
    <name evidence="6" type="ORF">PHISCL_11170</name>
</gene>
<reference evidence="7" key="1">
    <citation type="submission" date="2017-02" db="EMBL/GenBank/DDBJ databases">
        <authorList>
            <person name="Tafer H."/>
            <person name="Lopandic K."/>
        </authorList>
    </citation>
    <scope>NUCLEOTIDE SEQUENCE [LARGE SCALE GENOMIC DNA]</scope>
    <source>
        <strain evidence="7">CBS 366.77</strain>
    </source>
</reference>
<evidence type="ECO:0000313" key="7">
    <source>
        <dbReference type="Proteomes" id="UP000266188"/>
    </source>
</evidence>
<evidence type="ECO:0000313" key="6">
    <source>
        <dbReference type="EMBL" id="RJE16493.1"/>
    </source>
</evidence>
<dbReference type="EMBL" id="MVGC01004487">
    <property type="protein sequence ID" value="RJE16493.1"/>
    <property type="molecule type" value="Genomic_DNA"/>
</dbReference>
<dbReference type="PANTHER" id="PTHR42721">
    <property type="entry name" value="SUGAR HYDROLASE-RELATED"/>
    <property type="match status" value="1"/>
</dbReference>
<dbReference type="GO" id="GO:0009044">
    <property type="term" value="F:xylan 1,4-beta-xylosidase activity"/>
    <property type="evidence" value="ECO:0007669"/>
    <property type="project" value="InterPro"/>
</dbReference>
<sequence>YKVNWAHGTNYTSQSKEGFKDAIHAAKKSDVIVFAGGITNEIEAEGVDREDLNWPGNQLELIHELSKVGKPLVVLQMGGGE</sequence>